<accession>A0A345AWA6</accession>
<dbReference type="GeneID" id="54997168"/>
<feature type="region of interest" description="Disordered" evidence="1">
    <location>
        <begin position="66"/>
        <end position="92"/>
    </location>
</feature>
<name>A0A345AWA6_9CAUD</name>
<dbReference type="EMBL" id="MH512890">
    <property type="protein sequence ID" value="AXF41189.1"/>
    <property type="molecule type" value="Genomic_DNA"/>
</dbReference>
<sequence length="92" mass="10854">MKDQNAIRLNESSDVKYQRALDLFTESVMKPDPDLRGCAYNQDCFNELMEIREHVLKYLSTLKSTQNFENPDESDTIEQEKLEHTSPLSKWR</sequence>
<proteinExistence type="predicted"/>
<dbReference type="Proteomes" id="UP000257501">
    <property type="component" value="Segment"/>
</dbReference>
<gene>
    <name evidence="2" type="primary">ORF_53</name>
    <name evidence="2" type="ORF">S-TIM4_ORF_53</name>
</gene>
<evidence type="ECO:0000313" key="3">
    <source>
        <dbReference type="Proteomes" id="UP000257501"/>
    </source>
</evidence>
<dbReference type="KEGG" id="vg:54997168"/>
<evidence type="ECO:0000313" key="2">
    <source>
        <dbReference type="EMBL" id="AXF41189.1"/>
    </source>
</evidence>
<keyword evidence="3" id="KW-1185">Reference proteome</keyword>
<reference evidence="2 3" key="1">
    <citation type="journal article" date="2011" name="Nature">
        <title>Genomic island variability facilitates Prochlorococcus-virus coexistence.</title>
        <authorList>
            <person name="Avrani S."/>
            <person name="Wurtzel O."/>
            <person name="Sharon I."/>
            <person name="Sorek R."/>
            <person name="Lindell D."/>
        </authorList>
    </citation>
    <scope>NUCLEOTIDE SEQUENCE [LARGE SCALE GENOMIC DNA]</scope>
</reference>
<evidence type="ECO:0000256" key="1">
    <source>
        <dbReference type="SAM" id="MobiDB-lite"/>
    </source>
</evidence>
<protein>
    <submittedName>
        <fullName evidence="2">Uncharacterized protein</fullName>
    </submittedName>
</protein>
<organism evidence="2 3">
    <name type="scientific">Cyanophage S-TIM4</name>
    <dbReference type="NCBI Taxonomy" id="1048189"/>
    <lineage>
        <taxon>Viruses</taxon>
        <taxon>Duplodnaviria</taxon>
        <taxon>Heunggongvirae</taxon>
        <taxon>Uroviricota</taxon>
        <taxon>Caudoviricetes</taxon>
        <taxon>Pantevenvirales</taxon>
        <taxon>Kyanoviridae</taxon>
        <taxon>Thaumasvirus</taxon>
        <taxon>Thaumasvirus stim4</taxon>
    </lineage>
</organism>
<dbReference type="RefSeq" id="YP_009806310.1">
    <property type="nucleotide sequence ID" value="NC_048015.1"/>
</dbReference>